<reference evidence="6" key="1">
    <citation type="submission" date="2023-03" db="EMBL/GenBank/DDBJ databases">
        <title>Actinorhabdospora filicis NBRC 111898.</title>
        <authorList>
            <person name="Ichikawa N."/>
            <person name="Sato H."/>
            <person name="Tonouchi N."/>
        </authorList>
    </citation>
    <scope>NUCLEOTIDE SEQUENCE</scope>
    <source>
        <strain evidence="6">NBRC 111898</strain>
    </source>
</reference>
<keyword evidence="1" id="KW-0436">Ligase</keyword>
<dbReference type="GO" id="GO:0016874">
    <property type="term" value="F:ligase activity"/>
    <property type="evidence" value="ECO:0007669"/>
    <property type="project" value="UniProtKB-KW"/>
</dbReference>
<evidence type="ECO:0000256" key="4">
    <source>
        <dbReference type="PROSITE-ProRule" id="PRU00409"/>
    </source>
</evidence>
<dbReference type="Gene3D" id="3.40.50.20">
    <property type="match status" value="1"/>
</dbReference>
<dbReference type="Gene3D" id="3.30.470.20">
    <property type="entry name" value="ATP-grasp fold, B domain"/>
    <property type="match status" value="1"/>
</dbReference>
<sequence>MRPHVVVVHRWLARYAEYERYLDHALYAVTYVTTEVGVAGVPASAAGIAIVAATDDLPAVADRVKQLAVEHGHPVAIVALKEDDLTVAAQLRAEWDCPGPTPEDLLPFRDKLVMARRVAAAGLAVPDFAPAPDAASVIAFGEARGWPVVVKPRVGSASQSVSIVDGPGAVAGLDLDTDGPFLAQAFDSRAILHVDGHFDGREVECVRVSRYLNTCVGFRTGDVLGSVEVDDAALIATIAAFTRDAMAALTSRPTVFHLEVFAGPEGVAFLEVGARVGGAEIPFLWREVHGHDLMRTGFLLQMDVVPPPPPGDLGAEIGGWLLVPAPEERPCRITGVTSMTGRVPGPYAEGILRPGEVLPAADAYYEHVGGRFRFRGASSAEVAAAIEATARDFRVSAEPV</sequence>
<evidence type="ECO:0000256" key="1">
    <source>
        <dbReference type="ARBA" id="ARBA00022598"/>
    </source>
</evidence>
<evidence type="ECO:0000313" key="6">
    <source>
        <dbReference type="EMBL" id="GLZ81491.1"/>
    </source>
</evidence>
<comment type="caution">
    <text evidence="6">The sequence shown here is derived from an EMBL/GenBank/DDBJ whole genome shotgun (WGS) entry which is preliminary data.</text>
</comment>
<evidence type="ECO:0000256" key="2">
    <source>
        <dbReference type="ARBA" id="ARBA00022741"/>
    </source>
</evidence>
<dbReference type="GO" id="GO:0046872">
    <property type="term" value="F:metal ion binding"/>
    <property type="evidence" value="ECO:0007669"/>
    <property type="project" value="InterPro"/>
</dbReference>
<dbReference type="PANTHER" id="PTHR43585">
    <property type="entry name" value="FUMIPYRROLE BIOSYNTHESIS PROTEIN C"/>
    <property type="match status" value="1"/>
</dbReference>
<evidence type="ECO:0000313" key="7">
    <source>
        <dbReference type="Proteomes" id="UP001165079"/>
    </source>
</evidence>
<dbReference type="RefSeq" id="WP_285666972.1">
    <property type="nucleotide sequence ID" value="NZ_BSTX01000006.1"/>
</dbReference>
<dbReference type="Proteomes" id="UP001165079">
    <property type="component" value="Unassembled WGS sequence"/>
</dbReference>
<dbReference type="EMBL" id="BSTX01000006">
    <property type="protein sequence ID" value="GLZ81491.1"/>
    <property type="molecule type" value="Genomic_DNA"/>
</dbReference>
<evidence type="ECO:0000259" key="5">
    <source>
        <dbReference type="PROSITE" id="PS50975"/>
    </source>
</evidence>
<dbReference type="Gene3D" id="3.30.1490.20">
    <property type="entry name" value="ATP-grasp fold, A domain"/>
    <property type="match status" value="1"/>
</dbReference>
<evidence type="ECO:0000256" key="3">
    <source>
        <dbReference type="ARBA" id="ARBA00022840"/>
    </source>
</evidence>
<organism evidence="6 7">
    <name type="scientific">Actinorhabdospora filicis</name>
    <dbReference type="NCBI Taxonomy" id="1785913"/>
    <lineage>
        <taxon>Bacteria</taxon>
        <taxon>Bacillati</taxon>
        <taxon>Actinomycetota</taxon>
        <taxon>Actinomycetes</taxon>
        <taxon>Micromonosporales</taxon>
        <taxon>Micromonosporaceae</taxon>
        <taxon>Actinorhabdospora</taxon>
    </lineage>
</organism>
<name>A0A9W6SVG5_9ACTN</name>
<dbReference type="GO" id="GO:0005524">
    <property type="term" value="F:ATP binding"/>
    <property type="evidence" value="ECO:0007669"/>
    <property type="project" value="UniProtKB-UniRule"/>
</dbReference>
<keyword evidence="3 4" id="KW-0067">ATP-binding</keyword>
<dbReference type="AlphaFoldDB" id="A0A9W6SVG5"/>
<proteinExistence type="predicted"/>
<dbReference type="InterPro" id="IPR011761">
    <property type="entry name" value="ATP-grasp"/>
</dbReference>
<accession>A0A9W6SVG5</accession>
<keyword evidence="2 4" id="KW-0547">Nucleotide-binding</keyword>
<dbReference type="InterPro" id="IPR013815">
    <property type="entry name" value="ATP_grasp_subdomain_1"/>
</dbReference>
<protein>
    <recommendedName>
        <fullName evidence="5">ATP-grasp domain-containing protein</fullName>
    </recommendedName>
</protein>
<keyword evidence="7" id="KW-1185">Reference proteome</keyword>
<gene>
    <name evidence="6" type="ORF">Afil01_62980</name>
</gene>
<dbReference type="InterPro" id="IPR052032">
    <property type="entry name" value="ATP-dep_AA_Ligase"/>
</dbReference>
<dbReference type="SUPFAM" id="SSF56059">
    <property type="entry name" value="Glutathione synthetase ATP-binding domain-like"/>
    <property type="match status" value="1"/>
</dbReference>
<feature type="domain" description="ATP-grasp" evidence="5">
    <location>
        <begin position="115"/>
        <end position="302"/>
    </location>
</feature>
<dbReference type="PANTHER" id="PTHR43585:SF2">
    <property type="entry name" value="ATP-GRASP ENZYME FSQD"/>
    <property type="match status" value="1"/>
</dbReference>
<dbReference type="PROSITE" id="PS50975">
    <property type="entry name" value="ATP_GRASP"/>
    <property type="match status" value="1"/>
</dbReference>